<keyword evidence="10" id="KW-0175">Coiled coil</keyword>
<evidence type="ECO:0000256" key="1">
    <source>
        <dbReference type="ARBA" id="ARBA00003618"/>
    </source>
</evidence>
<organism evidence="12 13">
    <name type="scientific">Caulobacter mirabilis</name>
    <dbReference type="NCBI Taxonomy" id="69666"/>
    <lineage>
        <taxon>Bacteria</taxon>
        <taxon>Pseudomonadati</taxon>
        <taxon>Pseudomonadota</taxon>
        <taxon>Alphaproteobacteria</taxon>
        <taxon>Caulobacterales</taxon>
        <taxon>Caulobacteraceae</taxon>
        <taxon>Caulobacter</taxon>
    </lineage>
</organism>
<comment type="function">
    <text evidence="1 9">May be involved in recombinational repair of damaged DNA.</text>
</comment>
<comment type="similarity">
    <text evidence="2 9">Belongs to the RecN family.</text>
</comment>
<dbReference type="PANTHER" id="PTHR11059:SF0">
    <property type="entry name" value="DNA REPAIR PROTEIN RECN"/>
    <property type="match status" value="1"/>
</dbReference>
<dbReference type="NCBIfam" id="TIGR00634">
    <property type="entry name" value="recN"/>
    <property type="match status" value="1"/>
</dbReference>
<keyword evidence="4" id="KW-0547">Nucleotide-binding</keyword>
<dbReference type="GO" id="GO:0043590">
    <property type="term" value="C:bacterial nucleoid"/>
    <property type="evidence" value="ECO:0007669"/>
    <property type="project" value="TreeGrafter"/>
</dbReference>
<name>A0A2D2B469_9CAUL</name>
<keyword evidence="6" id="KW-0067">ATP-binding</keyword>
<evidence type="ECO:0000256" key="5">
    <source>
        <dbReference type="ARBA" id="ARBA00022763"/>
    </source>
</evidence>
<dbReference type="InterPro" id="IPR004604">
    <property type="entry name" value="DNA_recomb/repair_RecN"/>
</dbReference>
<evidence type="ECO:0000259" key="11">
    <source>
        <dbReference type="Pfam" id="PF02463"/>
    </source>
</evidence>
<dbReference type="FunFam" id="3.40.50.300:FF:000356">
    <property type="entry name" value="DNA repair protein RecN"/>
    <property type="match status" value="1"/>
</dbReference>
<evidence type="ECO:0000313" key="13">
    <source>
        <dbReference type="Proteomes" id="UP000228945"/>
    </source>
</evidence>
<dbReference type="AlphaFoldDB" id="A0A2D2B469"/>
<evidence type="ECO:0000256" key="7">
    <source>
        <dbReference type="ARBA" id="ARBA00023204"/>
    </source>
</evidence>
<keyword evidence="5 9" id="KW-0227">DNA damage</keyword>
<sequence>MLIGLAIRDVVLIESLDLAIGPGLTALTGETGAGKSIILDALGLATGARAEAGLVRRGAAQASATAIFSLPPDHAVWAVLDEKGLAYERDEDLVLRRQLSADGRSRAFVNDQATGVAALKELGALLLEVHGQHETVGLLDPRTHRQLLDAFGGVSAGTVAAAWSGWRAARERAETLRDLASRAAAEAEETALRLGELDRLDPKDGEETALAEERALLGAAEKALADVDAARDALGGEGLSSKLAAAFRAIERARERAIQAGAAADGPAVERLNAAAESIDRALTEAREAEAAIDHAAEAFDLDPKRLEEAEERLFALRGMARKLNVTVEALPQVRAELGAKLRNIETSGEQLKIAEVAEAAARKTYIDAAAVLSAERRAAGDRLATAVEAELAPLKLEKAKFRVVVDPLGEDRAGPTGLDRVAFEVSTNPGAPFGPLEVIASGGELARFALALKAALASREHGAQPLMIFDEVDQGVGGAVADAVGLRLRKLAGDAQVLVVTHSPQVAARGHAHWRISKSGDATSTRTAVEALSPDAREEEIARMLAGAEITDAARAAARALIGA</sequence>
<evidence type="ECO:0000256" key="4">
    <source>
        <dbReference type="ARBA" id="ARBA00022741"/>
    </source>
</evidence>
<dbReference type="Gene3D" id="3.40.50.300">
    <property type="entry name" value="P-loop containing nucleotide triphosphate hydrolases"/>
    <property type="match status" value="2"/>
</dbReference>
<evidence type="ECO:0000256" key="9">
    <source>
        <dbReference type="PIRNR" id="PIRNR003128"/>
    </source>
</evidence>
<dbReference type="EMBL" id="CP024201">
    <property type="protein sequence ID" value="ATQ45061.1"/>
    <property type="molecule type" value="Genomic_DNA"/>
</dbReference>
<proteinExistence type="inferred from homology"/>
<reference evidence="12 13" key="1">
    <citation type="submission" date="2017-10" db="EMBL/GenBank/DDBJ databases">
        <title>Genome sequence of Caulobacter mirabilis FWC38.</title>
        <authorList>
            <person name="Fiebig A."/>
            <person name="Crosson S."/>
        </authorList>
    </citation>
    <scope>NUCLEOTIDE SEQUENCE [LARGE SCALE GENOMIC DNA]</scope>
    <source>
        <strain evidence="12 13">FWC 38</strain>
    </source>
</reference>
<evidence type="ECO:0000313" key="12">
    <source>
        <dbReference type="EMBL" id="ATQ45061.1"/>
    </source>
</evidence>
<gene>
    <name evidence="12" type="primary">recN</name>
    <name evidence="12" type="ORF">CSW64_15995</name>
</gene>
<dbReference type="GO" id="GO:0006310">
    <property type="term" value="P:DNA recombination"/>
    <property type="evidence" value="ECO:0007669"/>
    <property type="project" value="InterPro"/>
</dbReference>
<dbReference type="PIRSF" id="PIRSF003128">
    <property type="entry name" value="RecN"/>
    <property type="match status" value="1"/>
</dbReference>
<dbReference type="KEGG" id="cmb:CSW64_15995"/>
<feature type="coiled-coil region" evidence="10">
    <location>
        <begin position="269"/>
        <end position="327"/>
    </location>
</feature>
<dbReference type="GO" id="GO:0005524">
    <property type="term" value="F:ATP binding"/>
    <property type="evidence" value="ECO:0007669"/>
    <property type="project" value="UniProtKB-KW"/>
</dbReference>
<dbReference type="GO" id="GO:0009432">
    <property type="term" value="P:SOS response"/>
    <property type="evidence" value="ECO:0007669"/>
    <property type="project" value="TreeGrafter"/>
</dbReference>
<evidence type="ECO:0000256" key="10">
    <source>
        <dbReference type="SAM" id="Coils"/>
    </source>
</evidence>
<keyword evidence="13" id="KW-1185">Reference proteome</keyword>
<dbReference type="InterPro" id="IPR003395">
    <property type="entry name" value="RecF/RecN/SMC_N"/>
</dbReference>
<accession>A0A2D2B469</accession>
<dbReference type="SUPFAM" id="SSF52540">
    <property type="entry name" value="P-loop containing nucleoside triphosphate hydrolases"/>
    <property type="match status" value="2"/>
</dbReference>
<dbReference type="InterPro" id="IPR027417">
    <property type="entry name" value="P-loop_NTPase"/>
</dbReference>
<evidence type="ECO:0000256" key="3">
    <source>
        <dbReference type="ARBA" id="ARBA00021315"/>
    </source>
</evidence>
<dbReference type="GO" id="GO:0006281">
    <property type="term" value="P:DNA repair"/>
    <property type="evidence" value="ECO:0007669"/>
    <property type="project" value="UniProtKB-KW"/>
</dbReference>
<keyword evidence="7 9" id="KW-0234">DNA repair</keyword>
<evidence type="ECO:0000256" key="8">
    <source>
        <dbReference type="ARBA" id="ARBA00033408"/>
    </source>
</evidence>
<dbReference type="Proteomes" id="UP000228945">
    <property type="component" value="Chromosome"/>
</dbReference>
<dbReference type="RefSeq" id="WP_099624298.1">
    <property type="nucleotide sequence ID" value="NZ_CP024201.1"/>
</dbReference>
<dbReference type="Pfam" id="PF02463">
    <property type="entry name" value="SMC_N"/>
    <property type="match status" value="1"/>
</dbReference>
<feature type="domain" description="RecF/RecN/SMC N-terminal" evidence="11">
    <location>
        <begin position="15"/>
        <end position="523"/>
    </location>
</feature>
<dbReference type="PANTHER" id="PTHR11059">
    <property type="entry name" value="DNA REPAIR PROTEIN RECN"/>
    <property type="match status" value="1"/>
</dbReference>
<evidence type="ECO:0000256" key="2">
    <source>
        <dbReference type="ARBA" id="ARBA00009441"/>
    </source>
</evidence>
<evidence type="ECO:0000256" key="6">
    <source>
        <dbReference type="ARBA" id="ARBA00022840"/>
    </source>
</evidence>
<protein>
    <recommendedName>
        <fullName evidence="3 9">DNA repair protein RecN</fullName>
    </recommendedName>
    <alternativeName>
        <fullName evidence="8 9">Recombination protein N</fullName>
    </alternativeName>
</protein>
<dbReference type="OrthoDB" id="9806954at2"/>
<dbReference type="CDD" id="cd03241">
    <property type="entry name" value="ABC_RecN"/>
    <property type="match status" value="1"/>
</dbReference>